<accession>A0A6A5URS8</accession>
<proteinExistence type="predicted"/>
<dbReference type="Pfam" id="PF20150">
    <property type="entry name" value="2EXR"/>
    <property type="match status" value="1"/>
</dbReference>
<organism evidence="2 3">
    <name type="scientific">Byssothecium circinans</name>
    <dbReference type="NCBI Taxonomy" id="147558"/>
    <lineage>
        <taxon>Eukaryota</taxon>
        <taxon>Fungi</taxon>
        <taxon>Dikarya</taxon>
        <taxon>Ascomycota</taxon>
        <taxon>Pezizomycotina</taxon>
        <taxon>Dothideomycetes</taxon>
        <taxon>Pleosporomycetidae</taxon>
        <taxon>Pleosporales</taxon>
        <taxon>Massarineae</taxon>
        <taxon>Massarinaceae</taxon>
        <taxon>Byssothecium</taxon>
    </lineage>
</organism>
<gene>
    <name evidence="2" type="ORF">CC80DRAFT_541694</name>
</gene>
<evidence type="ECO:0000313" key="3">
    <source>
        <dbReference type="Proteomes" id="UP000800035"/>
    </source>
</evidence>
<keyword evidence="3" id="KW-1185">Reference proteome</keyword>
<feature type="domain" description="2EXR" evidence="1">
    <location>
        <begin position="60"/>
        <end position="120"/>
    </location>
</feature>
<reference evidence="2" key="1">
    <citation type="journal article" date="2020" name="Stud. Mycol.">
        <title>101 Dothideomycetes genomes: a test case for predicting lifestyles and emergence of pathogens.</title>
        <authorList>
            <person name="Haridas S."/>
            <person name="Albert R."/>
            <person name="Binder M."/>
            <person name="Bloem J."/>
            <person name="Labutti K."/>
            <person name="Salamov A."/>
            <person name="Andreopoulos B."/>
            <person name="Baker S."/>
            <person name="Barry K."/>
            <person name="Bills G."/>
            <person name="Bluhm B."/>
            <person name="Cannon C."/>
            <person name="Castanera R."/>
            <person name="Culley D."/>
            <person name="Daum C."/>
            <person name="Ezra D."/>
            <person name="Gonzalez J."/>
            <person name="Henrissat B."/>
            <person name="Kuo A."/>
            <person name="Liang C."/>
            <person name="Lipzen A."/>
            <person name="Lutzoni F."/>
            <person name="Magnuson J."/>
            <person name="Mondo S."/>
            <person name="Nolan M."/>
            <person name="Ohm R."/>
            <person name="Pangilinan J."/>
            <person name="Park H.-J."/>
            <person name="Ramirez L."/>
            <person name="Alfaro M."/>
            <person name="Sun H."/>
            <person name="Tritt A."/>
            <person name="Yoshinaga Y."/>
            <person name="Zwiers L.-H."/>
            <person name="Turgeon B."/>
            <person name="Goodwin S."/>
            <person name="Spatafora J."/>
            <person name="Crous P."/>
            <person name="Grigoriev I."/>
        </authorList>
    </citation>
    <scope>NUCLEOTIDE SEQUENCE</scope>
    <source>
        <strain evidence="2">CBS 675.92</strain>
    </source>
</reference>
<dbReference type="AlphaFoldDB" id="A0A6A5URS8"/>
<sequence length="232" mass="26552">MTLYIIPADYDPRRRAVRQNQLALGNAQPMSPPPKTHGEYPPLPRKAPFRVVPLVKVLSKFEKLPLEIRERIWEEAMRDERYIAKQHVEFRHMENGTGKTPRFLPQYIHVCKQAMETITAVSIRKSTFMIASVGGNGYFQKFLDSVPGNGRTHVRALQFDYFDYFPPNIAVNRDLSLSAACPGLTKIQMTMHSRHPHILVMREPLTDYYFVLGVLRNSSPATAYDNCSSVTT</sequence>
<dbReference type="OrthoDB" id="3792443at2759"/>
<protein>
    <recommendedName>
        <fullName evidence="1">2EXR domain-containing protein</fullName>
    </recommendedName>
</protein>
<dbReference type="InterPro" id="IPR045518">
    <property type="entry name" value="2EXR"/>
</dbReference>
<evidence type="ECO:0000259" key="1">
    <source>
        <dbReference type="Pfam" id="PF20150"/>
    </source>
</evidence>
<dbReference type="EMBL" id="ML976977">
    <property type="protein sequence ID" value="KAF1963787.1"/>
    <property type="molecule type" value="Genomic_DNA"/>
</dbReference>
<evidence type="ECO:0000313" key="2">
    <source>
        <dbReference type="EMBL" id="KAF1963787.1"/>
    </source>
</evidence>
<dbReference type="Proteomes" id="UP000800035">
    <property type="component" value="Unassembled WGS sequence"/>
</dbReference>
<name>A0A6A5URS8_9PLEO</name>